<keyword evidence="2" id="KW-1185">Reference proteome</keyword>
<sequence length="61" mass="6666">MKFSFLFRLWEQLLGAGITPETVASATSSSCMPAHAATTLGLLESLTIQLFVAQKKLEHRS</sequence>
<proteinExistence type="predicted"/>
<dbReference type="EMBL" id="PDLO01000005">
    <property type="protein sequence ID" value="PHK98061.1"/>
    <property type="molecule type" value="Genomic_DNA"/>
</dbReference>
<reference evidence="1 2" key="1">
    <citation type="submission" date="2017-10" db="EMBL/GenBank/DDBJ databases">
        <title>The draft genome sequence of Lewinella marina KCTC 32374.</title>
        <authorList>
            <person name="Wang K."/>
        </authorList>
    </citation>
    <scope>NUCLEOTIDE SEQUENCE [LARGE SCALE GENOMIC DNA]</scope>
    <source>
        <strain evidence="1 2">MKG-38</strain>
    </source>
</reference>
<accession>A0A2G0CDJ8</accession>
<dbReference type="Proteomes" id="UP000226437">
    <property type="component" value="Unassembled WGS sequence"/>
</dbReference>
<comment type="caution">
    <text evidence="1">The sequence shown here is derived from an EMBL/GenBank/DDBJ whole genome shotgun (WGS) entry which is preliminary data.</text>
</comment>
<evidence type="ECO:0000313" key="2">
    <source>
        <dbReference type="Proteomes" id="UP000226437"/>
    </source>
</evidence>
<evidence type="ECO:0000313" key="1">
    <source>
        <dbReference type="EMBL" id="PHK98061.1"/>
    </source>
</evidence>
<organism evidence="1 2">
    <name type="scientific">Neolewinella marina</name>
    <dbReference type="NCBI Taxonomy" id="438751"/>
    <lineage>
        <taxon>Bacteria</taxon>
        <taxon>Pseudomonadati</taxon>
        <taxon>Bacteroidota</taxon>
        <taxon>Saprospiria</taxon>
        <taxon>Saprospirales</taxon>
        <taxon>Lewinellaceae</taxon>
        <taxon>Neolewinella</taxon>
    </lineage>
</organism>
<dbReference type="AlphaFoldDB" id="A0A2G0CDJ8"/>
<gene>
    <name evidence="1" type="ORF">CGL56_12785</name>
</gene>
<name>A0A2G0CDJ8_9BACT</name>
<protein>
    <submittedName>
        <fullName evidence="1">Uncharacterized protein</fullName>
    </submittedName>
</protein>